<dbReference type="AlphaFoldDB" id="A0A6A6M3Q5"/>
<comment type="caution">
    <text evidence="2">The sequence shown here is derived from an EMBL/GenBank/DDBJ whole genome shotgun (WGS) entry which is preliminary data.</text>
</comment>
<protein>
    <recommendedName>
        <fullName evidence="1">DUF7731 domain-containing protein</fullName>
    </recommendedName>
</protein>
<evidence type="ECO:0000313" key="3">
    <source>
        <dbReference type="Proteomes" id="UP000467840"/>
    </source>
</evidence>
<dbReference type="PANTHER" id="PTHR34366:SF2">
    <property type="entry name" value="OS07G0289901 PROTEIN"/>
    <property type="match status" value="1"/>
</dbReference>
<organism evidence="2 3">
    <name type="scientific">Hevea brasiliensis</name>
    <name type="common">Para rubber tree</name>
    <name type="synonym">Siphonia brasiliensis</name>
    <dbReference type="NCBI Taxonomy" id="3981"/>
    <lineage>
        <taxon>Eukaryota</taxon>
        <taxon>Viridiplantae</taxon>
        <taxon>Streptophyta</taxon>
        <taxon>Embryophyta</taxon>
        <taxon>Tracheophyta</taxon>
        <taxon>Spermatophyta</taxon>
        <taxon>Magnoliopsida</taxon>
        <taxon>eudicotyledons</taxon>
        <taxon>Gunneridae</taxon>
        <taxon>Pentapetalae</taxon>
        <taxon>rosids</taxon>
        <taxon>fabids</taxon>
        <taxon>Malpighiales</taxon>
        <taxon>Euphorbiaceae</taxon>
        <taxon>Crotonoideae</taxon>
        <taxon>Micrandreae</taxon>
        <taxon>Hevea</taxon>
    </lineage>
</organism>
<dbReference type="EMBL" id="JAAGAX010000008">
    <property type="protein sequence ID" value="KAF2308282.1"/>
    <property type="molecule type" value="Genomic_DNA"/>
</dbReference>
<proteinExistence type="predicted"/>
<dbReference type="Proteomes" id="UP000467840">
    <property type="component" value="Chromosome 9"/>
</dbReference>
<dbReference type="PANTHER" id="PTHR34366">
    <property type="entry name" value="OS07G0289901 PROTEIN-RELATED"/>
    <property type="match status" value="1"/>
</dbReference>
<evidence type="ECO:0000259" key="1">
    <source>
        <dbReference type="Pfam" id="PF24865"/>
    </source>
</evidence>
<name>A0A6A6M3Q5_HEVBR</name>
<accession>A0A6A6M3Q5</accession>
<evidence type="ECO:0000313" key="2">
    <source>
        <dbReference type="EMBL" id="KAF2308282.1"/>
    </source>
</evidence>
<reference evidence="2 3" key="1">
    <citation type="journal article" date="2020" name="Mol. Plant">
        <title>The Chromosome-Based Rubber Tree Genome Provides New Insights into Spurge Genome Evolution and Rubber Biosynthesis.</title>
        <authorList>
            <person name="Liu J."/>
            <person name="Shi C."/>
            <person name="Shi C.C."/>
            <person name="Li W."/>
            <person name="Zhang Q.J."/>
            <person name="Zhang Y."/>
            <person name="Li K."/>
            <person name="Lu H.F."/>
            <person name="Shi C."/>
            <person name="Zhu S.T."/>
            <person name="Xiao Z.Y."/>
            <person name="Nan H."/>
            <person name="Yue Y."/>
            <person name="Zhu X.G."/>
            <person name="Wu Y."/>
            <person name="Hong X.N."/>
            <person name="Fan G.Y."/>
            <person name="Tong Y."/>
            <person name="Zhang D."/>
            <person name="Mao C.L."/>
            <person name="Liu Y.L."/>
            <person name="Hao S.J."/>
            <person name="Liu W.Q."/>
            <person name="Lv M.Q."/>
            <person name="Zhang H.B."/>
            <person name="Liu Y."/>
            <person name="Hu-Tang G.R."/>
            <person name="Wang J.P."/>
            <person name="Wang J.H."/>
            <person name="Sun Y.H."/>
            <person name="Ni S.B."/>
            <person name="Chen W.B."/>
            <person name="Zhang X.C."/>
            <person name="Jiao Y.N."/>
            <person name="Eichler E.E."/>
            <person name="Li G.H."/>
            <person name="Liu X."/>
            <person name="Gao L.Z."/>
        </authorList>
    </citation>
    <scope>NUCLEOTIDE SEQUENCE [LARGE SCALE GENOMIC DNA]</scope>
    <source>
        <strain evidence="3">cv. GT1</strain>
        <tissue evidence="2">Leaf</tissue>
    </source>
</reference>
<gene>
    <name evidence="2" type="ORF">GH714_039896</name>
</gene>
<sequence length="174" mass="19330">MFCCNLGKAYGEEVPQKGTGLAGYDPFTGVGVVGDEPHTGTDDFLHARSEYFVDLHLAKSQIYSSCEEAYRLTESGDINVPHEYVDQYCNGPCLSEVNLVLNCIENIMTHFVFYNKATIQDIKDTIKAGCSYGPERGDFNVAEHLQAQENRAYMNQIQIVFGLGFMITGHALLL</sequence>
<dbReference type="Pfam" id="PF24865">
    <property type="entry name" value="DUF7731"/>
    <property type="match status" value="1"/>
</dbReference>
<dbReference type="InterPro" id="IPR056633">
    <property type="entry name" value="DUF7731"/>
</dbReference>
<keyword evidence="3" id="KW-1185">Reference proteome</keyword>
<feature type="domain" description="DUF7731" evidence="1">
    <location>
        <begin position="57"/>
        <end position="146"/>
    </location>
</feature>